<keyword evidence="2" id="KW-1185">Reference proteome</keyword>
<dbReference type="EMBL" id="FNYD01000007">
    <property type="protein sequence ID" value="SEJ79884.1"/>
    <property type="molecule type" value="Genomic_DNA"/>
</dbReference>
<organism evidence="1 2">
    <name type="scientific">Cribrihabitans marinus</name>
    <dbReference type="NCBI Taxonomy" id="1227549"/>
    <lineage>
        <taxon>Bacteria</taxon>
        <taxon>Pseudomonadati</taxon>
        <taxon>Pseudomonadota</taxon>
        <taxon>Alphaproteobacteria</taxon>
        <taxon>Rhodobacterales</taxon>
        <taxon>Paracoccaceae</taxon>
        <taxon>Cribrihabitans</taxon>
    </lineage>
</organism>
<sequence>MIWTTDTHRFTATTCQHTGRDCPALARMAEKLAGAMESARPTTTEDFEIEGTSTLDRCPYRCPARFRASHARIRIFCGVDGDAEIGPLDRLADLLLSAEAGGLPASAAPRPCAMVEVVPGAQG</sequence>
<protein>
    <submittedName>
        <fullName evidence="1">Uncharacterized protein</fullName>
    </submittedName>
</protein>
<dbReference type="Proteomes" id="UP000199379">
    <property type="component" value="Unassembled WGS sequence"/>
</dbReference>
<reference evidence="1 2" key="1">
    <citation type="submission" date="2016-10" db="EMBL/GenBank/DDBJ databases">
        <authorList>
            <person name="de Groot N.N."/>
        </authorList>
    </citation>
    <scope>NUCLEOTIDE SEQUENCE [LARGE SCALE GENOMIC DNA]</scope>
    <source>
        <strain evidence="1 2">DSM 29340</strain>
    </source>
</reference>
<dbReference type="RefSeq" id="WP_092367627.1">
    <property type="nucleotide sequence ID" value="NZ_BMGV01000007.1"/>
</dbReference>
<gene>
    <name evidence="1" type="ORF">SAMN05444007_107144</name>
</gene>
<dbReference type="AlphaFoldDB" id="A0A1H7BS79"/>
<evidence type="ECO:0000313" key="1">
    <source>
        <dbReference type="EMBL" id="SEJ79884.1"/>
    </source>
</evidence>
<dbReference type="OrthoDB" id="8364077at2"/>
<accession>A0A1H7BS79</accession>
<name>A0A1H7BS79_9RHOB</name>
<evidence type="ECO:0000313" key="2">
    <source>
        <dbReference type="Proteomes" id="UP000199379"/>
    </source>
</evidence>
<proteinExistence type="predicted"/>